<sequence>TPLTNTFHSWYNQFLKRNFKEQQRKGKVSSLIRLQVKLNRRQKAYDSIRSELDPPPEPKLSRQCSIETTPAQTKRTLRQQATVLINKQPTSRANRFGFFGSELIWESEELRQLKNRLDSVAAASAPVVRRQSGVYSDRPAPVYDATASSAPVLPFSALTLFESTLLNAGMLLDSMSMDELLGAMRLTANLHIQLIGAMQPCATDLQRKLNNLDSNNAPTTTDTTASNDNEQTINRHGNIGNENSDENSDSLSRGQLNSIPSLKRRLSTDREVVCPVKLERHADADDDEELAEPPTNGGIIEEIVALKRLNLLIRLNTIVIIDDDDDEDDDAGLVDEDCPTMTDAGPSSVSMTFGSLIMQQHQQQHQQIPGSVVEMHKNRINVGGTAHMRKLGRRQKAFEALLPSLTPDELEQYRVVLTRDVTSSDEEDEDETLRVRDLPWQSDRMREMKQRLDEAFTLRFATIKQRCQLAKCVRHPEV</sequence>
<protein>
    <submittedName>
        <fullName evidence="3">DH domain-containing protein</fullName>
    </submittedName>
</protein>
<reference evidence="3" key="1">
    <citation type="submission" date="2016-11" db="UniProtKB">
        <authorList>
            <consortium name="WormBaseParasite"/>
        </authorList>
    </citation>
    <scope>IDENTIFICATION</scope>
</reference>
<keyword evidence="2" id="KW-1185">Reference proteome</keyword>
<proteinExistence type="predicted"/>
<evidence type="ECO:0000313" key="2">
    <source>
        <dbReference type="Proteomes" id="UP000095280"/>
    </source>
</evidence>
<organism evidence="2 3">
    <name type="scientific">Macrostomum lignano</name>
    <dbReference type="NCBI Taxonomy" id="282301"/>
    <lineage>
        <taxon>Eukaryota</taxon>
        <taxon>Metazoa</taxon>
        <taxon>Spiralia</taxon>
        <taxon>Lophotrochozoa</taxon>
        <taxon>Platyhelminthes</taxon>
        <taxon>Rhabditophora</taxon>
        <taxon>Macrostomorpha</taxon>
        <taxon>Macrostomida</taxon>
        <taxon>Macrostomidae</taxon>
        <taxon>Macrostomum</taxon>
    </lineage>
</organism>
<name>A0A1I8FF90_9PLAT</name>
<dbReference type="WBParaSite" id="maker-unitig_32629-snap-gene-0.1-mRNA-1">
    <property type="protein sequence ID" value="maker-unitig_32629-snap-gene-0.1-mRNA-1"/>
    <property type="gene ID" value="maker-unitig_32629-snap-gene-0.1"/>
</dbReference>
<feature type="compositionally biased region" description="Polar residues" evidence="1">
    <location>
        <begin position="210"/>
        <end position="235"/>
    </location>
</feature>
<dbReference type="Proteomes" id="UP000095280">
    <property type="component" value="Unplaced"/>
</dbReference>
<feature type="region of interest" description="Disordered" evidence="1">
    <location>
        <begin position="210"/>
        <end position="255"/>
    </location>
</feature>
<evidence type="ECO:0000256" key="1">
    <source>
        <dbReference type="SAM" id="MobiDB-lite"/>
    </source>
</evidence>
<evidence type="ECO:0000313" key="3">
    <source>
        <dbReference type="WBParaSite" id="maker-unitig_32629-snap-gene-0.1-mRNA-1"/>
    </source>
</evidence>
<dbReference type="AlphaFoldDB" id="A0A1I8FF90"/>
<accession>A0A1I8FF90</accession>